<evidence type="ECO:0000313" key="2">
    <source>
        <dbReference type="EMBL" id="KAF9602110.1"/>
    </source>
</evidence>
<reference evidence="2 3" key="1">
    <citation type="submission" date="2020-10" db="EMBL/GenBank/DDBJ databases">
        <title>The Coptis chinensis genome and diversification of protoberbering-type alkaloids.</title>
        <authorList>
            <person name="Wang B."/>
            <person name="Shu S."/>
            <person name="Song C."/>
            <person name="Liu Y."/>
        </authorList>
    </citation>
    <scope>NUCLEOTIDE SEQUENCE [LARGE SCALE GENOMIC DNA]</scope>
    <source>
        <strain evidence="2">HL-2020</strain>
        <tissue evidence="2">Leaf</tissue>
    </source>
</reference>
<dbReference type="SUPFAM" id="SSF50965">
    <property type="entry name" value="Galactose oxidase, central domain"/>
    <property type="match status" value="1"/>
</dbReference>
<proteinExistence type="predicted"/>
<dbReference type="InterPro" id="IPR017451">
    <property type="entry name" value="F-box-assoc_interact_dom"/>
</dbReference>
<dbReference type="PANTHER" id="PTHR31672:SF13">
    <property type="entry name" value="F-BOX PROTEIN CPR30-LIKE"/>
    <property type="match status" value="1"/>
</dbReference>
<evidence type="ECO:0000313" key="3">
    <source>
        <dbReference type="Proteomes" id="UP000631114"/>
    </source>
</evidence>
<dbReference type="NCBIfam" id="TIGR01640">
    <property type="entry name" value="F_box_assoc_1"/>
    <property type="match status" value="1"/>
</dbReference>
<evidence type="ECO:0000259" key="1">
    <source>
        <dbReference type="Pfam" id="PF07734"/>
    </source>
</evidence>
<dbReference type="InterPro" id="IPR011043">
    <property type="entry name" value="Gal_Oxase/kelch_b-propeller"/>
</dbReference>
<name>A0A835LP11_9MAGN</name>
<sequence>MKDNGDRLFVIHTTLSPFGYDNKNSLSLLSGDKFKDSISIGDIDLPDILKEDRCTYIIASCNGLVCLFHDLISPFNHCGVSTDVSLWNPATKQFRLLPSSPSATAYQRKNSEKVVGVSLGFGFDAKNSDYKVIRFIFMEGIPLGSCLLVELYSLSTDSWRTIDVVLTDEIVLPDTCVRSCSQALYRNEIFCWLGTGNLRENGSLKGNQRMILSFDFGNQVFGSMPLPDSMKSIHCLHCFEDKVLAILRENIACIVLCSLTPEITTWDYDFEIWVMNEFGVKESWTKLYTVGPFSIPRQKGFSKNGEFLFTSDSTCLCLYDLFTREKKIIRIEDFGSIQVVFYKESLVSTTSASGVNNKGYLCSDEQVQGDTSFNTSGRLLFD</sequence>
<dbReference type="OrthoDB" id="1867629at2759"/>
<dbReference type="Pfam" id="PF07734">
    <property type="entry name" value="FBA_1"/>
    <property type="match status" value="1"/>
</dbReference>
<comment type="caution">
    <text evidence="2">The sequence shown here is derived from an EMBL/GenBank/DDBJ whole genome shotgun (WGS) entry which is preliminary data.</text>
</comment>
<dbReference type="InterPro" id="IPR006527">
    <property type="entry name" value="F-box-assoc_dom_typ1"/>
</dbReference>
<keyword evidence="3" id="KW-1185">Reference proteome</keyword>
<gene>
    <name evidence="2" type="ORF">IFM89_025155</name>
</gene>
<dbReference type="AlphaFoldDB" id="A0A835LP11"/>
<dbReference type="InterPro" id="IPR050796">
    <property type="entry name" value="SCF_F-box_component"/>
</dbReference>
<dbReference type="EMBL" id="JADFTS010000006">
    <property type="protein sequence ID" value="KAF9602110.1"/>
    <property type="molecule type" value="Genomic_DNA"/>
</dbReference>
<dbReference type="PANTHER" id="PTHR31672">
    <property type="entry name" value="BNACNNG10540D PROTEIN"/>
    <property type="match status" value="1"/>
</dbReference>
<accession>A0A835LP11</accession>
<protein>
    <recommendedName>
        <fullName evidence="1">F-box associated beta-propeller type 1 domain-containing protein</fullName>
    </recommendedName>
</protein>
<dbReference type="Proteomes" id="UP000631114">
    <property type="component" value="Unassembled WGS sequence"/>
</dbReference>
<feature type="domain" description="F-box associated beta-propeller type 1" evidence="1">
    <location>
        <begin position="52"/>
        <end position="335"/>
    </location>
</feature>
<organism evidence="2 3">
    <name type="scientific">Coptis chinensis</name>
    <dbReference type="NCBI Taxonomy" id="261450"/>
    <lineage>
        <taxon>Eukaryota</taxon>
        <taxon>Viridiplantae</taxon>
        <taxon>Streptophyta</taxon>
        <taxon>Embryophyta</taxon>
        <taxon>Tracheophyta</taxon>
        <taxon>Spermatophyta</taxon>
        <taxon>Magnoliopsida</taxon>
        <taxon>Ranunculales</taxon>
        <taxon>Ranunculaceae</taxon>
        <taxon>Coptidoideae</taxon>
        <taxon>Coptis</taxon>
    </lineage>
</organism>